<gene>
    <name evidence="2" type="ORF">FW778_07750</name>
</gene>
<organism evidence="2 3">
    <name type="scientific">Ginsengibacter hankyongi</name>
    <dbReference type="NCBI Taxonomy" id="2607284"/>
    <lineage>
        <taxon>Bacteria</taxon>
        <taxon>Pseudomonadati</taxon>
        <taxon>Bacteroidota</taxon>
        <taxon>Chitinophagia</taxon>
        <taxon>Chitinophagales</taxon>
        <taxon>Chitinophagaceae</taxon>
        <taxon>Ginsengibacter</taxon>
    </lineage>
</organism>
<proteinExistence type="predicted"/>
<keyword evidence="1" id="KW-0472">Membrane</keyword>
<keyword evidence="1" id="KW-1133">Transmembrane helix</keyword>
<evidence type="ECO:0000313" key="3">
    <source>
        <dbReference type="Proteomes" id="UP000326903"/>
    </source>
</evidence>
<comment type="caution">
    <text evidence="2">The sequence shown here is derived from an EMBL/GenBank/DDBJ whole genome shotgun (WGS) entry which is preliminary data.</text>
</comment>
<name>A0A5J5ILM0_9BACT</name>
<feature type="transmembrane region" description="Helical" evidence="1">
    <location>
        <begin position="7"/>
        <end position="27"/>
    </location>
</feature>
<reference evidence="2 3" key="1">
    <citation type="submission" date="2019-09" db="EMBL/GenBank/DDBJ databases">
        <title>Draft genome sequence of Ginsengibacter sp. BR5-29.</title>
        <authorList>
            <person name="Im W.-T."/>
        </authorList>
    </citation>
    <scope>NUCLEOTIDE SEQUENCE [LARGE SCALE GENOMIC DNA]</scope>
    <source>
        <strain evidence="2 3">BR5-29</strain>
    </source>
</reference>
<keyword evidence="1" id="KW-0812">Transmembrane</keyword>
<protein>
    <submittedName>
        <fullName evidence="2">Uncharacterized protein</fullName>
    </submittedName>
</protein>
<accession>A0A5J5ILM0</accession>
<sequence length="65" mass="7259">MKKLLDLRFVIGIFFAVVGALLLIYDLTTGQNKMMDTSVNIWSAVLFLVFGAGMIVLSYTNKINE</sequence>
<keyword evidence="3" id="KW-1185">Reference proteome</keyword>
<feature type="transmembrane region" description="Helical" evidence="1">
    <location>
        <begin position="39"/>
        <end position="59"/>
    </location>
</feature>
<dbReference type="AlphaFoldDB" id="A0A5J5ILM0"/>
<dbReference type="Proteomes" id="UP000326903">
    <property type="component" value="Unassembled WGS sequence"/>
</dbReference>
<dbReference type="EMBL" id="VYQF01000001">
    <property type="protein sequence ID" value="KAA9041899.1"/>
    <property type="molecule type" value="Genomic_DNA"/>
</dbReference>
<evidence type="ECO:0000256" key="1">
    <source>
        <dbReference type="SAM" id="Phobius"/>
    </source>
</evidence>
<dbReference type="RefSeq" id="WP_150414028.1">
    <property type="nucleotide sequence ID" value="NZ_VYQF01000001.1"/>
</dbReference>
<evidence type="ECO:0000313" key="2">
    <source>
        <dbReference type="EMBL" id="KAA9041899.1"/>
    </source>
</evidence>